<organism evidence="1 2">
    <name type="scientific">Meloidogyne enterolobii</name>
    <name type="common">Root-knot nematode worm</name>
    <name type="synonym">Meloidogyne mayaguensis</name>
    <dbReference type="NCBI Taxonomy" id="390850"/>
    <lineage>
        <taxon>Eukaryota</taxon>
        <taxon>Metazoa</taxon>
        <taxon>Ecdysozoa</taxon>
        <taxon>Nematoda</taxon>
        <taxon>Chromadorea</taxon>
        <taxon>Rhabditida</taxon>
        <taxon>Tylenchina</taxon>
        <taxon>Tylenchomorpha</taxon>
        <taxon>Tylenchoidea</taxon>
        <taxon>Meloidogynidae</taxon>
        <taxon>Meloidogyninae</taxon>
        <taxon>Meloidogyne</taxon>
    </lineage>
</organism>
<protein>
    <submittedName>
        <fullName evidence="1">Uncharacterized protein</fullName>
    </submittedName>
</protein>
<name>A0A6V7W4S5_MELEN</name>
<dbReference type="Proteomes" id="UP000580250">
    <property type="component" value="Unassembled WGS sequence"/>
</dbReference>
<reference evidence="1 2" key="1">
    <citation type="submission" date="2020-08" db="EMBL/GenBank/DDBJ databases">
        <authorList>
            <person name="Koutsovoulos G."/>
            <person name="Danchin GJ E."/>
        </authorList>
    </citation>
    <scope>NUCLEOTIDE SEQUENCE [LARGE SCALE GENOMIC DNA]</scope>
</reference>
<accession>A0A6V7W4S5</accession>
<proteinExistence type="predicted"/>
<comment type="caution">
    <text evidence="1">The sequence shown here is derived from an EMBL/GenBank/DDBJ whole genome shotgun (WGS) entry which is preliminary data.</text>
</comment>
<evidence type="ECO:0000313" key="1">
    <source>
        <dbReference type="EMBL" id="CAD2182069.1"/>
    </source>
</evidence>
<evidence type="ECO:0000313" key="2">
    <source>
        <dbReference type="Proteomes" id="UP000580250"/>
    </source>
</evidence>
<dbReference type="EMBL" id="CAJEWN010000420">
    <property type="protein sequence ID" value="CAD2182069.1"/>
    <property type="molecule type" value="Genomic_DNA"/>
</dbReference>
<dbReference type="AlphaFoldDB" id="A0A6V7W4S5"/>
<sequence>MVNRTFDEGKVKVFPKAAGWARDAGHTETNFQQKILCFMDGKPLHSTNCQNFIVGNIHLKQNKIFMTTSFIVINQNGYIMKILLKKKIK</sequence>
<gene>
    <name evidence="1" type="ORF">MENT_LOCUS34256</name>
</gene>